<feature type="transmembrane region" description="Helical" evidence="1">
    <location>
        <begin position="141"/>
        <end position="162"/>
    </location>
</feature>
<evidence type="ECO:0000256" key="2">
    <source>
        <dbReference type="SAM" id="SignalP"/>
    </source>
</evidence>
<dbReference type="InterPro" id="IPR007038">
    <property type="entry name" value="HupE_UreJ"/>
</dbReference>
<accession>A0A371XGB7</accession>
<dbReference type="AlphaFoldDB" id="A0A371XGB7"/>
<protein>
    <submittedName>
        <fullName evidence="3">Protein hupE</fullName>
    </submittedName>
</protein>
<feature type="chain" id="PRO_5016744986" evidence="2">
    <location>
        <begin position="20"/>
        <end position="189"/>
    </location>
</feature>
<comment type="caution">
    <text evidence="3">The sequence shown here is derived from an EMBL/GenBank/DDBJ whole genome shotgun (WGS) entry which is preliminary data.</text>
</comment>
<dbReference type="PIRSF" id="PIRSF016919">
    <property type="entry name" value="HupE_UreJ"/>
    <property type="match status" value="1"/>
</dbReference>
<name>A0A371XGB7_9HYPH</name>
<dbReference type="Proteomes" id="UP000262379">
    <property type="component" value="Unassembled WGS sequence"/>
</dbReference>
<feature type="transmembrane region" description="Helical" evidence="1">
    <location>
        <begin position="169"/>
        <end position="187"/>
    </location>
</feature>
<feature type="transmembrane region" description="Helical" evidence="1">
    <location>
        <begin position="60"/>
        <end position="77"/>
    </location>
</feature>
<keyword evidence="1" id="KW-0812">Transmembrane</keyword>
<keyword evidence="1" id="KW-1133">Transmembrane helix</keyword>
<dbReference type="RefSeq" id="WP_116623412.1">
    <property type="nucleotide sequence ID" value="NZ_QURN01000005.1"/>
</dbReference>
<keyword evidence="4" id="KW-1185">Reference proteome</keyword>
<dbReference type="EMBL" id="QURN01000005">
    <property type="protein sequence ID" value="RFC68269.1"/>
    <property type="molecule type" value="Genomic_DNA"/>
</dbReference>
<feature type="transmembrane region" description="Helical" evidence="1">
    <location>
        <begin position="35"/>
        <end position="53"/>
    </location>
</feature>
<feature type="signal peptide" evidence="2">
    <location>
        <begin position="1"/>
        <end position="19"/>
    </location>
</feature>
<reference evidence="4" key="1">
    <citation type="submission" date="2018-08" db="EMBL/GenBank/DDBJ databases">
        <authorList>
            <person name="Im W.T."/>
        </authorList>
    </citation>
    <scope>NUCLEOTIDE SEQUENCE [LARGE SCALE GENOMIC DNA]</scope>
    <source>
        <strain evidence="4">LA-28</strain>
    </source>
</reference>
<proteinExistence type="predicted"/>
<gene>
    <name evidence="3" type="ORF">DY251_08380</name>
</gene>
<evidence type="ECO:0000256" key="1">
    <source>
        <dbReference type="SAM" id="Phobius"/>
    </source>
</evidence>
<sequence>MKRFAILLAALTLSTPAFAHLTPAEHGSLAAGFSHPLFGADHVLTMVGVGLWASLLGGRALWAIPAAFVVTMVLGFATSFTPIALPFVEPTIAASVVVLGLLALVALQVPTIVGVVVVGFFAFFHGYAHGGELGAAGAMPFMVGFAIATATLHGLGASFGLLTGRSGRVATRMAGALTTLGGLWLVAGA</sequence>
<evidence type="ECO:0000313" key="3">
    <source>
        <dbReference type="EMBL" id="RFC68269.1"/>
    </source>
</evidence>
<dbReference type="Pfam" id="PF04955">
    <property type="entry name" value="HupE_UreJ"/>
    <property type="match status" value="1"/>
</dbReference>
<organism evidence="3 4">
    <name type="scientific">Mesorhizobium denitrificans</name>
    <dbReference type="NCBI Taxonomy" id="2294114"/>
    <lineage>
        <taxon>Bacteria</taxon>
        <taxon>Pseudomonadati</taxon>
        <taxon>Pseudomonadota</taxon>
        <taxon>Alphaproteobacteria</taxon>
        <taxon>Hyphomicrobiales</taxon>
        <taxon>Phyllobacteriaceae</taxon>
        <taxon>Mesorhizobium</taxon>
    </lineage>
</organism>
<keyword evidence="2" id="KW-0732">Signal</keyword>
<keyword evidence="1" id="KW-0472">Membrane</keyword>
<evidence type="ECO:0000313" key="4">
    <source>
        <dbReference type="Proteomes" id="UP000262379"/>
    </source>
</evidence>